<dbReference type="InterPro" id="IPR011635">
    <property type="entry name" value="CARDB"/>
</dbReference>
<evidence type="ECO:0000313" key="4">
    <source>
        <dbReference type="Proteomes" id="UP000651085"/>
    </source>
</evidence>
<comment type="caution">
    <text evidence="3">The sequence shown here is derived from an EMBL/GenBank/DDBJ whole genome shotgun (WGS) entry which is preliminary data.</text>
</comment>
<reference evidence="3" key="1">
    <citation type="submission" date="2020-08" db="EMBL/GenBank/DDBJ databases">
        <title>Genome public.</title>
        <authorList>
            <person name="Liu C."/>
            <person name="Sun Q."/>
        </authorList>
    </citation>
    <scope>NUCLEOTIDE SEQUENCE</scope>
    <source>
        <strain evidence="3">N12</strain>
    </source>
</reference>
<protein>
    <submittedName>
        <fullName evidence="3">Omp28-related outer membrane protein</fullName>
    </submittedName>
</protein>
<feature type="chain" id="PRO_5037692994" evidence="1">
    <location>
        <begin position="23"/>
        <end position="638"/>
    </location>
</feature>
<dbReference type="Gene3D" id="2.60.40.10">
    <property type="entry name" value="Immunoglobulins"/>
    <property type="match status" value="2"/>
</dbReference>
<dbReference type="Pfam" id="PF11551">
    <property type="entry name" value="Omp28"/>
    <property type="match status" value="1"/>
</dbReference>
<keyword evidence="4" id="KW-1185">Reference proteome</keyword>
<accession>A0A926F8X6</accession>
<keyword evidence="1" id="KW-0732">Signal</keyword>
<evidence type="ECO:0000259" key="2">
    <source>
        <dbReference type="Pfam" id="PF07705"/>
    </source>
</evidence>
<proteinExistence type="predicted"/>
<dbReference type="RefSeq" id="WP_262436080.1">
    <property type="nucleotide sequence ID" value="NZ_JACRTF010000001.1"/>
</dbReference>
<sequence>MKGKLLCIALLSCMSWSLNAFAIRSNGSEKEGQNGAAFVGYCEGTQDELEYYAPTPDQLADSISYAIALSPELLKENGNLIHAIRVALPEFPINKGKIWITNTLGKAPLLVQELQETIPGWNYISLDHPFDCENIDKKIFVGVTFWGTDRRFCLEDTDERNLNADWACLKGGWVHLFLGSYYGSNCAVGVQAMMSGGDYSKKTPQYDLAIEKVNLPAYASISEKVTCSVLVRNLGVQPVTDFKIECDLDGDKQELEISDIFLPAGDAYNYAYETTFSKEGEKEYTWKVVSMNGGVADEVANNNRESGSTDIYEKCFARTPLLERFTGQGSIYACICDYRVMLAAENFGRRIAQVSYYPFDASFSGATLGVDAHNIVANAFDVSEVLYVLLDRTNLFGESPYSPAFDPVNVISQEMIQDRLDTPAFVDIDLKESTFDEKTRKLSVKIDGVVAKEIPNLKINLFITQDSIIAPQSISGSDYCHNDVMRAALTKNVMGDELTVSADGTYHVEYTYVVPEMIGFTNTDLSHMNVVAFVSSYEDHIFNTMEVCNVRSVPLKDLPSSLASISEIQIPINVSCYVEGKRVYINGDYEYAEIYTPYGTLIATVSPNKNNIEFSEGGVYLVKVLAGNGQKTFKLLLK</sequence>
<dbReference type="InterPro" id="IPR021615">
    <property type="entry name" value="Omp28"/>
</dbReference>
<gene>
    <name evidence="3" type="ORF">H8744_17500</name>
</gene>
<dbReference type="AlphaFoldDB" id="A0A926F8X6"/>
<dbReference type="InterPro" id="IPR013783">
    <property type="entry name" value="Ig-like_fold"/>
</dbReference>
<organism evidence="3 4">
    <name type="scientific">Jilunia laotingensis</name>
    <dbReference type="NCBI Taxonomy" id="2763675"/>
    <lineage>
        <taxon>Bacteria</taxon>
        <taxon>Pseudomonadati</taxon>
        <taxon>Bacteroidota</taxon>
        <taxon>Bacteroidia</taxon>
        <taxon>Bacteroidales</taxon>
        <taxon>Bacteroidaceae</taxon>
        <taxon>Jilunia</taxon>
    </lineage>
</organism>
<evidence type="ECO:0000313" key="3">
    <source>
        <dbReference type="EMBL" id="MBC8595007.1"/>
    </source>
</evidence>
<feature type="domain" description="CARDB" evidence="2">
    <location>
        <begin position="207"/>
        <end position="304"/>
    </location>
</feature>
<evidence type="ECO:0000256" key="1">
    <source>
        <dbReference type="SAM" id="SignalP"/>
    </source>
</evidence>
<dbReference type="Pfam" id="PF07705">
    <property type="entry name" value="CARDB"/>
    <property type="match status" value="1"/>
</dbReference>
<dbReference type="EMBL" id="JACRTF010000001">
    <property type="protein sequence ID" value="MBC8595007.1"/>
    <property type="molecule type" value="Genomic_DNA"/>
</dbReference>
<dbReference type="Proteomes" id="UP000651085">
    <property type="component" value="Unassembled WGS sequence"/>
</dbReference>
<name>A0A926F8X6_9BACT</name>
<feature type="signal peptide" evidence="1">
    <location>
        <begin position="1"/>
        <end position="22"/>
    </location>
</feature>